<evidence type="ECO:0000259" key="1">
    <source>
        <dbReference type="Pfam" id="PF01408"/>
    </source>
</evidence>
<organism evidence="2 3">
    <name type="scientific">Ferrigenium kumadai</name>
    <dbReference type="NCBI Taxonomy" id="1682490"/>
    <lineage>
        <taxon>Bacteria</taxon>
        <taxon>Pseudomonadati</taxon>
        <taxon>Pseudomonadota</taxon>
        <taxon>Betaproteobacteria</taxon>
        <taxon>Nitrosomonadales</taxon>
        <taxon>Gallionellaceae</taxon>
        <taxon>Ferrigenium</taxon>
    </lineage>
</organism>
<protein>
    <recommendedName>
        <fullName evidence="1">Gfo/Idh/MocA-like oxidoreductase N-terminal domain-containing protein</fullName>
    </recommendedName>
</protein>
<dbReference type="InterPro" id="IPR000683">
    <property type="entry name" value="Gfo/Idh/MocA-like_OxRdtase_N"/>
</dbReference>
<dbReference type="Pfam" id="PF01408">
    <property type="entry name" value="GFO_IDH_MocA"/>
    <property type="match status" value="1"/>
</dbReference>
<dbReference type="GO" id="GO:0000166">
    <property type="term" value="F:nucleotide binding"/>
    <property type="evidence" value="ECO:0007669"/>
    <property type="project" value="InterPro"/>
</dbReference>
<gene>
    <name evidence="2" type="ORF">FGKAn22_23520</name>
</gene>
<dbReference type="EMBL" id="AP019536">
    <property type="protein sequence ID" value="BBJ00660.1"/>
    <property type="molecule type" value="Genomic_DNA"/>
</dbReference>
<dbReference type="PANTHER" id="PTHR43708">
    <property type="entry name" value="CONSERVED EXPRESSED OXIDOREDUCTASE (EUROFUNG)"/>
    <property type="match status" value="1"/>
</dbReference>
<sequence>MLRLGVLGMSKGNGHPYSWSAIFNGYDMEAMQQCGFPVIPDYLSKQRYPEDFISNAQVSHIWTQSLEQSKHIAKASRIEHVVARPEEMIGQIDGVLLARDDAENHLEFARPFLKAGLPVYIDKPMALSVSDAEALFALEQYPGQIFSCSALRFASELLLSDQDRIDIGEISHVTGLVPNSWDKYIIHAIDPILENLGPQGNIEKYSCIKSQDRTAVSLRWESGVTCNLTSLGALPTGIEIQFFGRAGSKKLVFRDSFSAFKKALVRFVDDSVEHPKSHRDRIMAAIDVVEKGALNNYESK</sequence>
<dbReference type="AlphaFoldDB" id="A0AAN1T2G9"/>
<dbReference type="PANTHER" id="PTHR43708:SF4">
    <property type="entry name" value="OXIDOREDUCTASE YCEM-RELATED"/>
    <property type="match status" value="1"/>
</dbReference>
<evidence type="ECO:0000313" key="3">
    <source>
        <dbReference type="Proteomes" id="UP001319121"/>
    </source>
</evidence>
<reference evidence="2 3" key="1">
    <citation type="submission" date="2019-03" db="EMBL/GenBank/DDBJ databases">
        <title>Complete genome sequence of Ferrigenium kumadai strain An22, a microaerophilic iron-oxidizing bacterium isolated from a paddy field soil.</title>
        <authorList>
            <person name="Watanabe T."/>
            <person name="Asakawa S."/>
        </authorList>
    </citation>
    <scope>NUCLEOTIDE SEQUENCE [LARGE SCALE GENOMIC DNA]</scope>
    <source>
        <strain evidence="2 3">An22</strain>
    </source>
</reference>
<keyword evidence="3" id="KW-1185">Reference proteome</keyword>
<dbReference type="Gene3D" id="3.40.50.720">
    <property type="entry name" value="NAD(P)-binding Rossmann-like Domain"/>
    <property type="match status" value="1"/>
</dbReference>
<dbReference type="InterPro" id="IPR051317">
    <property type="entry name" value="Gfo/Idh/MocA_oxidoreduct"/>
</dbReference>
<dbReference type="KEGG" id="fku:FGKAn22_23520"/>
<proteinExistence type="predicted"/>
<dbReference type="SUPFAM" id="SSF51735">
    <property type="entry name" value="NAD(P)-binding Rossmann-fold domains"/>
    <property type="match status" value="1"/>
</dbReference>
<feature type="domain" description="Gfo/Idh/MocA-like oxidoreductase N-terminal" evidence="1">
    <location>
        <begin position="54"/>
        <end position="146"/>
    </location>
</feature>
<dbReference type="Proteomes" id="UP001319121">
    <property type="component" value="Chromosome"/>
</dbReference>
<accession>A0AAN1T2G9</accession>
<dbReference type="InterPro" id="IPR036291">
    <property type="entry name" value="NAD(P)-bd_dom_sf"/>
</dbReference>
<evidence type="ECO:0000313" key="2">
    <source>
        <dbReference type="EMBL" id="BBJ00660.1"/>
    </source>
</evidence>
<name>A0AAN1T2G9_9PROT</name>